<name>U6M8D0_EIMMA</name>
<keyword evidence="3" id="KW-1185">Reference proteome</keyword>
<reference evidence="2" key="2">
    <citation type="submission" date="2013-10" db="EMBL/GenBank/DDBJ databases">
        <authorList>
            <person name="Aslett M."/>
        </authorList>
    </citation>
    <scope>NUCLEOTIDE SEQUENCE [LARGE SCALE GENOMIC DNA]</scope>
    <source>
        <strain evidence="2">Weybridge</strain>
    </source>
</reference>
<dbReference type="VEuPathDB" id="ToxoDB:EMWEY_00060340"/>
<feature type="non-terminal residue" evidence="2">
    <location>
        <position position="1"/>
    </location>
</feature>
<dbReference type="GeneID" id="25340020"/>
<organism evidence="2 3">
    <name type="scientific">Eimeria maxima</name>
    <name type="common">Coccidian parasite</name>
    <dbReference type="NCBI Taxonomy" id="5804"/>
    <lineage>
        <taxon>Eukaryota</taxon>
        <taxon>Sar</taxon>
        <taxon>Alveolata</taxon>
        <taxon>Apicomplexa</taxon>
        <taxon>Conoidasida</taxon>
        <taxon>Coccidia</taxon>
        <taxon>Eucoccidiorida</taxon>
        <taxon>Eimeriorina</taxon>
        <taxon>Eimeriidae</taxon>
        <taxon>Eimeria</taxon>
    </lineage>
</organism>
<dbReference type="AlphaFoldDB" id="U6M8D0"/>
<dbReference type="EMBL" id="HG721659">
    <property type="protein sequence ID" value="CDJ60281.1"/>
    <property type="molecule type" value="Genomic_DNA"/>
</dbReference>
<dbReference type="Proteomes" id="UP000030763">
    <property type="component" value="Unassembled WGS sequence"/>
</dbReference>
<dbReference type="RefSeq" id="XP_013336931.1">
    <property type="nucleotide sequence ID" value="XM_013481477.1"/>
</dbReference>
<proteinExistence type="predicted"/>
<reference evidence="2" key="1">
    <citation type="submission" date="2013-10" db="EMBL/GenBank/DDBJ databases">
        <title>Genomic analysis of the causative agents of coccidiosis in chickens.</title>
        <authorList>
            <person name="Reid A.J."/>
            <person name="Blake D."/>
            <person name="Billington K."/>
            <person name="Browne H."/>
            <person name="Dunn M."/>
            <person name="Hung S."/>
            <person name="Kawahara F."/>
            <person name="Miranda-Saavedra D."/>
            <person name="Mourier T."/>
            <person name="Nagra H."/>
            <person name="Otto T.D."/>
            <person name="Rawlings N."/>
            <person name="Sanchez A."/>
            <person name="Sanders M."/>
            <person name="Subramaniam C."/>
            <person name="Tay Y."/>
            <person name="Dear P."/>
            <person name="Doerig C."/>
            <person name="Gruber A."/>
            <person name="Parkinson J."/>
            <person name="Shirley M."/>
            <person name="Wan K.L."/>
            <person name="Berriman M."/>
            <person name="Tomley F."/>
            <person name="Pain A."/>
        </authorList>
    </citation>
    <scope>NUCLEOTIDE SEQUENCE [LARGE SCALE GENOMIC DNA]</scope>
    <source>
        <strain evidence="2">Weybridge</strain>
    </source>
</reference>
<accession>U6M8D0</accession>
<feature type="region of interest" description="Disordered" evidence="1">
    <location>
        <begin position="1"/>
        <end position="70"/>
    </location>
</feature>
<evidence type="ECO:0000256" key="1">
    <source>
        <dbReference type="SAM" id="MobiDB-lite"/>
    </source>
</evidence>
<sequence length="210" mass="22576">RGEEAADLVEALQPMPSPGAFPSVPSSIEPAEEATKSHAGLSGTMSEGTMHSGPLSSSEPLQSDSPRESLSQRAQLAIKDLFDSREWLQELLGRVPDQVLATCPFYRFPMKQLSLATFSMVIPEILAANMKDAVVVLSECMRLLKKTSLSLEETKALLGYTERLYGYATTTMPGARGGFAAIQTIDALGRVLFVLDTLHCAAEVLGEASN</sequence>
<evidence type="ECO:0000313" key="2">
    <source>
        <dbReference type="EMBL" id="CDJ60281.1"/>
    </source>
</evidence>
<gene>
    <name evidence="2" type="ORF">EMWEY_00060340</name>
</gene>
<protein>
    <submittedName>
        <fullName evidence="2">Uncharacterized protein</fullName>
    </submittedName>
</protein>
<evidence type="ECO:0000313" key="3">
    <source>
        <dbReference type="Proteomes" id="UP000030763"/>
    </source>
</evidence>
<feature type="compositionally biased region" description="Polar residues" evidence="1">
    <location>
        <begin position="43"/>
        <end position="70"/>
    </location>
</feature>